<sequence length="773" mass="85174">MELAYAGNRQVVVQQFDPAMHRDIPVVYRALLGPDAVCTRGGAWTIAHAPDVMNMQSEIANNLMFVMFGTPRGYLIYFAQDPDPVHGTTPRLYVHERMGDADCRQERLVWVVDARRRLRNLENARAKASHVAASNTTERAPHATPTAAQVIAEAIRNDATGVQINTTMLVSRMIDAGTSGDAPLEALHEVAHCDIRYIYLVASDRRAANSHIEAIRHLQRLADVVAELRGASSAAGARGIDETAASRLLEPDIVGPLARALMFVHSDSPHTAKLTLTCTVEYLQLLAALIPPMTLPVDAVFDMLDQTPEGQYFISMLGRRAAAHPTLARAFIGLLDTIVAQGCAAHRVADMLRTPPGFIFNGVRYKGFVKELDVRNPSTSGHAGWILDQLRVREFYCKSTKNAVAARVRAHLMRPFRRERALADEVHIETMRMPRLEAALDRLFDTLRPEALAEMAKINLRATMHAGMPTVTAQDKADLRDIVAQAATEGWRRMVPNEDPPRSLMDGLINSAGPSYENAMHAARFDARNRIVETEVDAYGKFLMAYRYVPVRTVHERFQAHVGAAAAAYQMLTDKQAGTPDATAQALVAQRSAAAATQAARRAAHDLTARALIAAQQEARHDAKRQAYIEASRATRDVTDAALAKSRQSGQERSRQTACQASVTALREAETQSRQKAEKAEKAAREQAQRVAGARSERAARKFQEAQELDRRRVEAVRTEQLASFSTVSMTPSEKEAWRLETALPEPPVTDPGGGYEGATDRINRLRAKLHVS</sequence>
<proteinExistence type="predicted"/>
<feature type="compositionally biased region" description="Basic and acidic residues" evidence="1">
    <location>
        <begin position="667"/>
        <end position="683"/>
    </location>
</feature>
<keyword evidence="3" id="KW-1185">Reference proteome</keyword>
<reference evidence="2" key="1">
    <citation type="submission" date="2016-06" db="EMBL/GenBank/DDBJ databases">
        <title>Complete Genome Sequence of Pandoraea faecigallinarum DSM-23572.</title>
        <authorList>
            <person name="Yong D."/>
            <person name="Ee R."/>
            <person name="Lim Y.-L."/>
            <person name="Yin W.-F."/>
            <person name="Chan K.-G."/>
        </authorList>
    </citation>
    <scope>NUCLEOTIDE SEQUENCE</scope>
    <source>
        <strain evidence="2">DSM 23572</strain>
    </source>
</reference>
<gene>
    <name evidence="2" type="ORF">AB870_20960</name>
</gene>
<dbReference type="AlphaFoldDB" id="A0A0H3WZP6"/>
<protein>
    <submittedName>
        <fullName evidence="2">Uncharacterized protein</fullName>
    </submittedName>
</protein>
<feature type="region of interest" description="Disordered" evidence="1">
    <location>
        <begin position="640"/>
        <end position="683"/>
    </location>
</feature>
<organism evidence="2 3">
    <name type="scientific">Pandoraea faecigallinarum</name>
    <dbReference type="NCBI Taxonomy" id="656179"/>
    <lineage>
        <taxon>Bacteria</taxon>
        <taxon>Pseudomonadati</taxon>
        <taxon>Pseudomonadota</taxon>
        <taxon>Betaproteobacteria</taxon>
        <taxon>Burkholderiales</taxon>
        <taxon>Burkholderiaceae</taxon>
        <taxon>Pandoraea</taxon>
    </lineage>
</organism>
<name>A0A0H3WZP6_9BURK</name>
<dbReference type="EMBL" id="CP011807">
    <property type="protein sequence ID" value="AKM32046.2"/>
    <property type="molecule type" value="Genomic_DNA"/>
</dbReference>
<dbReference type="KEGG" id="pfg:AB870_20960"/>
<evidence type="ECO:0000256" key="1">
    <source>
        <dbReference type="SAM" id="MobiDB-lite"/>
    </source>
</evidence>
<dbReference type="STRING" id="656179.AB870_20960"/>
<dbReference type="OrthoDB" id="8932303at2"/>
<evidence type="ECO:0000313" key="2">
    <source>
        <dbReference type="EMBL" id="AKM32046.2"/>
    </source>
</evidence>
<dbReference type="RefSeq" id="WP_047907797.1">
    <property type="nucleotide sequence ID" value="NZ_CP011807.3"/>
</dbReference>
<accession>A0A0H3WZP6</accession>
<dbReference type="Proteomes" id="UP000035651">
    <property type="component" value="Chromosome"/>
</dbReference>
<evidence type="ECO:0000313" key="3">
    <source>
        <dbReference type="Proteomes" id="UP000035651"/>
    </source>
</evidence>